<dbReference type="GeneID" id="99067108"/>
<dbReference type="Pfam" id="PF01261">
    <property type="entry name" value="AP_endonuc_2"/>
    <property type="match status" value="1"/>
</dbReference>
<dbReference type="OrthoDB" id="9801426at2"/>
<dbReference type="KEGG" id="cben:EG339_20075"/>
<evidence type="ECO:0000313" key="4">
    <source>
        <dbReference type="Proteomes" id="UP000271193"/>
    </source>
</evidence>
<keyword evidence="1 3" id="KW-0413">Isomerase</keyword>
<dbReference type="PANTHER" id="PTHR43489:SF7">
    <property type="entry name" value="3-DEHYDRO-D-GULOSIDE 4-EPIMERASE-RELATED"/>
    <property type="match status" value="1"/>
</dbReference>
<reference evidence="4" key="1">
    <citation type="submission" date="2018-11" db="EMBL/GenBank/DDBJ databases">
        <title>Proposal to divide the Flavobacteriaceae and reorganize its genera based on Amino Acid Identity values calculated from whole genome sequences.</title>
        <authorList>
            <person name="Nicholson A.C."/>
            <person name="Gulvik C.A."/>
            <person name="Whitney A.M."/>
            <person name="Humrighouse B.W."/>
            <person name="Bell M."/>
            <person name="Holmes B."/>
            <person name="Steigerwalt A.G."/>
            <person name="Villarma A."/>
            <person name="Sheth M."/>
            <person name="Batra D."/>
            <person name="Pryor J."/>
            <person name="Bernardet J.-F."/>
            <person name="Hugo C."/>
            <person name="Kampfer P."/>
            <person name="Newman J."/>
            <person name="McQuiston J.R."/>
        </authorList>
    </citation>
    <scope>NUCLEOTIDE SEQUENCE [LARGE SCALE GENOMIC DNA]</scope>
    <source>
        <strain evidence="4">G0229</strain>
    </source>
</reference>
<dbReference type="PANTHER" id="PTHR43489">
    <property type="entry name" value="ISOMERASE"/>
    <property type="match status" value="1"/>
</dbReference>
<dbReference type="InterPro" id="IPR013022">
    <property type="entry name" value="Xyl_isomerase-like_TIM-brl"/>
</dbReference>
<name>A0A3G6TG08_9FLAO</name>
<feature type="domain" description="Xylose isomerase-like TIM barrel" evidence="2">
    <location>
        <begin position="27"/>
        <end position="275"/>
    </location>
</feature>
<proteinExistence type="predicted"/>
<evidence type="ECO:0000259" key="2">
    <source>
        <dbReference type="Pfam" id="PF01261"/>
    </source>
</evidence>
<sequence>MNIKFGASLLSWITPLWDAESGKYAIEKTAQAGFDLIEILLPNSMNFDAATVKKQLKENHLEVVCSLNLPKEAHIAFYPEAAEKLIKKAIDKADELETNLLSGVLHSGIGVFTGKPLTDNEKEIITEVWCNVADYAQARNIEIAIEPINRYESYVCNTAENVLELIKKAGKNNLFLHLDTFHMNIEENNFYDPIVNSGKMLKHIHVTESHRGMLGEGTVSWEEFFSALKKIDFEGNLVLENFSSSVPGMQEKVSLWQKSPYNAQELAEGSLAFLKDHIKKIIIIE</sequence>
<dbReference type="AlphaFoldDB" id="A0A3G6TG08"/>
<organism evidence="3 4">
    <name type="scientific">Chryseobacterium bernardetii</name>
    <dbReference type="NCBI Taxonomy" id="1241978"/>
    <lineage>
        <taxon>Bacteria</taxon>
        <taxon>Pseudomonadati</taxon>
        <taxon>Bacteroidota</taxon>
        <taxon>Flavobacteriia</taxon>
        <taxon>Flavobacteriales</taxon>
        <taxon>Weeksellaceae</taxon>
        <taxon>Chryseobacterium group</taxon>
        <taxon>Chryseobacterium</taxon>
    </lineage>
</organism>
<accession>A0A3G6TG08</accession>
<dbReference type="Gene3D" id="3.20.20.150">
    <property type="entry name" value="Divalent-metal-dependent TIM barrel enzymes"/>
    <property type="match status" value="1"/>
</dbReference>
<dbReference type="SUPFAM" id="SSF51658">
    <property type="entry name" value="Xylose isomerase-like"/>
    <property type="match status" value="1"/>
</dbReference>
<dbReference type="RefSeq" id="WP_123871634.1">
    <property type="nucleotide sequence ID" value="NZ_CP033931.1"/>
</dbReference>
<evidence type="ECO:0000313" key="3">
    <source>
        <dbReference type="EMBL" id="AZB26719.1"/>
    </source>
</evidence>
<gene>
    <name evidence="3" type="ORF">EG339_20075</name>
</gene>
<dbReference type="InterPro" id="IPR036237">
    <property type="entry name" value="Xyl_isomerase-like_sf"/>
</dbReference>
<evidence type="ECO:0000256" key="1">
    <source>
        <dbReference type="ARBA" id="ARBA00023235"/>
    </source>
</evidence>
<dbReference type="EMBL" id="CP033932">
    <property type="protein sequence ID" value="AZB26719.1"/>
    <property type="molecule type" value="Genomic_DNA"/>
</dbReference>
<dbReference type="InterPro" id="IPR050417">
    <property type="entry name" value="Sugar_Epim/Isomerase"/>
</dbReference>
<keyword evidence="4" id="KW-1185">Reference proteome</keyword>
<protein>
    <submittedName>
        <fullName evidence="3">Sugar phosphate isomerase/epimerase</fullName>
    </submittedName>
</protein>
<dbReference type="GO" id="GO:0016853">
    <property type="term" value="F:isomerase activity"/>
    <property type="evidence" value="ECO:0007669"/>
    <property type="project" value="UniProtKB-KW"/>
</dbReference>
<dbReference type="Proteomes" id="UP000271193">
    <property type="component" value="Chromosome"/>
</dbReference>